<organism evidence="3 4">
    <name type="scientific">Linum trigynum</name>
    <dbReference type="NCBI Taxonomy" id="586398"/>
    <lineage>
        <taxon>Eukaryota</taxon>
        <taxon>Viridiplantae</taxon>
        <taxon>Streptophyta</taxon>
        <taxon>Embryophyta</taxon>
        <taxon>Tracheophyta</taxon>
        <taxon>Spermatophyta</taxon>
        <taxon>Magnoliopsida</taxon>
        <taxon>eudicotyledons</taxon>
        <taxon>Gunneridae</taxon>
        <taxon>Pentapetalae</taxon>
        <taxon>rosids</taxon>
        <taxon>fabids</taxon>
        <taxon>Malpighiales</taxon>
        <taxon>Linaceae</taxon>
        <taxon>Linum</taxon>
    </lineage>
</organism>
<protein>
    <recommendedName>
        <fullName evidence="2">DUF4378 domain-containing protein</fullName>
    </recommendedName>
</protein>
<dbReference type="PANTHER" id="PTHR33623:SF5">
    <property type="entry name" value="HISTONE-LYSINE N-METHYLTRANSFERASE SETD1B-LIKE PROTEIN"/>
    <property type="match status" value="1"/>
</dbReference>
<gene>
    <name evidence="3" type="ORF">LTRI10_LOCUS38586</name>
</gene>
<evidence type="ECO:0000259" key="2">
    <source>
        <dbReference type="Pfam" id="PF14309"/>
    </source>
</evidence>
<dbReference type="Proteomes" id="UP001497516">
    <property type="component" value="Chromosome 6"/>
</dbReference>
<dbReference type="Pfam" id="PF14309">
    <property type="entry name" value="DUF4378"/>
    <property type="match status" value="1"/>
</dbReference>
<dbReference type="EMBL" id="OZ034819">
    <property type="protein sequence ID" value="CAL1398350.1"/>
    <property type="molecule type" value="Genomic_DNA"/>
</dbReference>
<name>A0AAV2FL19_9ROSI</name>
<proteinExistence type="predicted"/>
<dbReference type="AlphaFoldDB" id="A0AAV2FL19"/>
<evidence type="ECO:0000313" key="4">
    <source>
        <dbReference type="Proteomes" id="UP001497516"/>
    </source>
</evidence>
<feature type="compositionally biased region" description="Acidic residues" evidence="1">
    <location>
        <begin position="1"/>
        <end position="21"/>
    </location>
</feature>
<evidence type="ECO:0000313" key="3">
    <source>
        <dbReference type="EMBL" id="CAL1398350.1"/>
    </source>
</evidence>
<feature type="domain" description="DUF4378" evidence="2">
    <location>
        <begin position="63"/>
        <end position="131"/>
    </location>
</feature>
<sequence>MLEHDDEEEEEETEEIEEGEDEKSQFVIDELSRSSFQCIPRDMKRLVSDLIDEEERGSIRNNNVSGASEDAAARRVCKRFESWKDVESNTIEMMVEQDFVRSEGEWRGNRDEVSDAAIEIEVAIFGLLAEELAEELLLLTQGGGPLMV</sequence>
<dbReference type="InterPro" id="IPR025486">
    <property type="entry name" value="DUF4378"/>
</dbReference>
<evidence type="ECO:0000256" key="1">
    <source>
        <dbReference type="SAM" id="MobiDB-lite"/>
    </source>
</evidence>
<accession>A0AAV2FL19</accession>
<feature type="region of interest" description="Disordered" evidence="1">
    <location>
        <begin position="1"/>
        <end position="26"/>
    </location>
</feature>
<keyword evidence="4" id="KW-1185">Reference proteome</keyword>
<reference evidence="3 4" key="1">
    <citation type="submission" date="2024-04" db="EMBL/GenBank/DDBJ databases">
        <authorList>
            <person name="Fracassetti M."/>
        </authorList>
    </citation>
    <scope>NUCLEOTIDE SEQUENCE [LARGE SCALE GENOMIC DNA]</scope>
</reference>
<dbReference type="PANTHER" id="PTHR33623">
    <property type="entry name" value="OS04G0572500 PROTEIN"/>
    <property type="match status" value="1"/>
</dbReference>